<dbReference type="PANTHER" id="PTHR43065">
    <property type="entry name" value="SENSOR HISTIDINE KINASE"/>
    <property type="match status" value="1"/>
</dbReference>
<keyword evidence="3" id="KW-0597">Phosphoprotein</keyword>
<dbReference type="SMART" id="SM00388">
    <property type="entry name" value="HisKA"/>
    <property type="match status" value="1"/>
</dbReference>
<dbReference type="InterPro" id="IPR001610">
    <property type="entry name" value="PAC"/>
</dbReference>
<evidence type="ECO:0000256" key="4">
    <source>
        <dbReference type="ARBA" id="ARBA00022679"/>
    </source>
</evidence>
<dbReference type="InterPro" id="IPR036890">
    <property type="entry name" value="HATPase_C_sf"/>
</dbReference>
<dbReference type="EC" id="2.7.13.3" evidence="2"/>
<evidence type="ECO:0000256" key="5">
    <source>
        <dbReference type="ARBA" id="ARBA00022741"/>
    </source>
</evidence>
<dbReference type="PRINTS" id="PR00344">
    <property type="entry name" value="BCTRLSENSOR"/>
</dbReference>
<dbReference type="Pfam" id="PF00512">
    <property type="entry name" value="HisKA"/>
    <property type="match status" value="1"/>
</dbReference>
<evidence type="ECO:0000313" key="11">
    <source>
        <dbReference type="EMBL" id="QDP40319.1"/>
    </source>
</evidence>
<dbReference type="RefSeq" id="WP_143893777.1">
    <property type="nucleotide sequence ID" value="NZ_CP041666.1"/>
</dbReference>
<dbReference type="SUPFAM" id="SSF47384">
    <property type="entry name" value="Homodimeric domain of signal transducing histidine kinase"/>
    <property type="match status" value="1"/>
</dbReference>
<dbReference type="SMART" id="SM00387">
    <property type="entry name" value="HATPase_c"/>
    <property type="match status" value="1"/>
</dbReference>
<dbReference type="Gene3D" id="3.30.565.10">
    <property type="entry name" value="Histidine kinase-like ATPase, C-terminal domain"/>
    <property type="match status" value="1"/>
</dbReference>
<keyword evidence="7" id="KW-0067">ATP-binding</keyword>
<feature type="domain" description="Histidine kinase" evidence="9">
    <location>
        <begin position="263"/>
        <end position="466"/>
    </location>
</feature>
<dbReference type="InterPro" id="IPR003661">
    <property type="entry name" value="HisK_dim/P_dom"/>
</dbReference>
<dbReference type="SUPFAM" id="SSF55785">
    <property type="entry name" value="PYP-like sensor domain (PAS domain)"/>
    <property type="match status" value="2"/>
</dbReference>
<evidence type="ECO:0000256" key="2">
    <source>
        <dbReference type="ARBA" id="ARBA00012438"/>
    </source>
</evidence>
<protein>
    <recommendedName>
        <fullName evidence="2">histidine kinase</fullName>
        <ecNumber evidence="2">2.7.13.3</ecNumber>
    </recommendedName>
</protein>
<dbReference type="Pfam" id="PF08447">
    <property type="entry name" value="PAS_3"/>
    <property type="match status" value="1"/>
</dbReference>
<dbReference type="InterPro" id="IPR005467">
    <property type="entry name" value="His_kinase_dom"/>
</dbReference>
<dbReference type="Pfam" id="PF13188">
    <property type="entry name" value="PAS_8"/>
    <property type="match status" value="1"/>
</dbReference>
<dbReference type="CDD" id="cd00082">
    <property type="entry name" value="HisKA"/>
    <property type="match status" value="1"/>
</dbReference>
<dbReference type="PROSITE" id="PS50112">
    <property type="entry name" value="PAS"/>
    <property type="match status" value="1"/>
</dbReference>
<accession>A0A516KG38</accession>
<dbReference type="SMART" id="SM00086">
    <property type="entry name" value="PAC"/>
    <property type="match status" value="2"/>
</dbReference>
<dbReference type="InterPro" id="IPR036097">
    <property type="entry name" value="HisK_dim/P_sf"/>
</dbReference>
<organism evidence="11 12">
    <name type="scientific">Radiobacillus deserti</name>
    <dbReference type="NCBI Taxonomy" id="2594883"/>
    <lineage>
        <taxon>Bacteria</taxon>
        <taxon>Bacillati</taxon>
        <taxon>Bacillota</taxon>
        <taxon>Bacilli</taxon>
        <taxon>Bacillales</taxon>
        <taxon>Bacillaceae</taxon>
        <taxon>Radiobacillus</taxon>
    </lineage>
</organism>
<dbReference type="OrthoDB" id="9815750at2"/>
<dbReference type="Proteomes" id="UP000315215">
    <property type="component" value="Chromosome"/>
</dbReference>
<dbReference type="SUPFAM" id="SSF55874">
    <property type="entry name" value="ATPase domain of HSP90 chaperone/DNA topoisomerase II/histidine kinase"/>
    <property type="match status" value="1"/>
</dbReference>
<dbReference type="CDD" id="cd00130">
    <property type="entry name" value="PAS"/>
    <property type="match status" value="2"/>
</dbReference>
<evidence type="ECO:0000259" key="9">
    <source>
        <dbReference type="PROSITE" id="PS50109"/>
    </source>
</evidence>
<keyword evidence="6" id="KW-0418">Kinase</keyword>
<name>A0A516KG38_9BACI</name>
<keyword evidence="8" id="KW-0902">Two-component regulatory system</keyword>
<evidence type="ECO:0000256" key="1">
    <source>
        <dbReference type="ARBA" id="ARBA00000085"/>
    </source>
</evidence>
<dbReference type="InterPro" id="IPR003594">
    <property type="entry name" value="HATPase_dom"/>
</dbReference>
<proteinExistence type="predicted"/>
<dbReference type="Gene3D" id="3.30.450.20">
    <property type="entry name" value="PAS domain"/>
    <property type="match status" value="2"/>
</dbReference>
<evidence type="ECO:0000256" key="3">
    <source>
        <dbReference type="ARBA" id="ARBA00022553"/>
    </source>
</evidence>
<dbReference type="PROSITE" id="PS50109">
    <property type="entry name" value="HIS_KIN"/>
    <property type="match status" value="1"/>
</dbReference>
<evidence type="ECO:0000313" key="12">
    <source>
        <dbReference type="Proteomes" id="UP000315215"/>
    </source>
</evidence>
<keyword evidence="4" id="KW-0808">Transferase</keyword>
<dbReference type="InterPro" id="IPR004358">
    <property type="entry name" value="Sig_transdc_His_kin-like_C"/>
</dbReference>
<dbReference type="CDD" id="cd00075">
    <property type="entry name" value="HATPase"/>
    <property type="match status" value="1"/>
</dbReference>
<dbReference type="InterPro" id="IPR035965">
    <property type="entry name" value="PAS-like_dom_sf"/>
</dbReference>
<evidence type="ECO:0000256" key="7">
    <source>
        <dbReference type="ARBA" id="ARBA00022840"/>
    </source>
</evidence>
<evidence type="ECO:0000259" key="10">
    <source>
        <dbReference type="PROSITE" id="PS50112"/>
    </source>
</evidence>
<dbReference type="EMBL" id="CP041666">
    <property type="protein sequence ID" value="QDP40319.1"/>
    <property type="molecule type" value="Genomic_DNA"/>
</dbReference>
<dbReference type="InterPro" id="IPR000014">
    <property type="entry name" value="PAS"/>
</dbReference>
<gene>
    <name evidence="11" type="ORF">FN924_09105</name>
</gene>
<dbReference type="InterPro" id="IPR013655">
    <property type="entry name" value="PAS_fold_3"/>
</dbReference>
<dbReference type="SMART" id="SM00091">
    <property type="entry name" value="PAS"/>
    <property type="match status" value="2"/>
</dbReference>
<feature type="domain" description="PAS" evidence="10">
    <location>
        <begin position="127"/>
        <end position="197"/>
    </location>
</feature>
<dbReference type="GO" id="GO:0005524">
    <property type="term" value="F:ATP binding"/>
    <property type="evidence" value="ECO:0007669"/>
    <property type="project" value="UniProtKB-KW"/>
</dbReference>
<dbReference type="KEGG" id="aqt:FN924_09105"/>
<reference evidence="11 12" key="1">
    <citation type="submission" date="2019-07" db="EMBL/GenBank/DDBJ databases">
        <authorList>
            <person name="Li J."/>
        </authorList>
    </citation>
    <scope>NUCLEOTIDE SEQUENCE [LARGE SCALE GENOMIC DNA]</scope>
    <source>
        <strain evidence="11 12">TKL69</strain>
    </source>
</reference>
<dbReference type="Pfam" id="PF02518">
    <property type="entry name" value="HATPase_c"/>
    <property type="match status" value="1"/>
</dbReference>
<keyword evidence="5" id="KW-0547">Nucleotide-binding</keyword>
<dbReference type="PANTHER" id="PTHR43065:SF34">
    <property type="entry name" value="SPORULATION KINASE A"/>
    <property type="match status" value="1"/>
</dbReference>
<dbReference type="Gene3D" id="1.10.287.130">
    <property type="match status" value="1"/>
</dbReference>
<dbReference type="NCBIfam" id="TIGR00229">
    <property type="entry name" value="sensory_box"/>
    <property type="match status" value="2"/>
</dbReference>
<keyword evidence="12" id="KW-1185">Reference proteome</keyword>
<dbReference type="AlphaFoldDB" id="A0A516KG38"/>
<evidence type="ECO:0000256" key="8">
    <source>
        <dbReference type="ARBA" id="ARBA00023012"/>
    </source>
</evidence>
<sequence>MNDTCKLDFSQMVENLLSGVIILDKRDIVYANSYVYQILQYEANEIKNIDQILHPEYYEVCKERLNRVYNKQETVELMEQRFIQKYGSIINVELFATPYIVDDRIFAQVHFRDISESKQYKKELEHSRYKYRMISENISDIISEVSLEGTILYISPSIKELIGYDAKNLINEPLLHFIHEDDHETVRQLKEQLLNGEKQVTIRYRARKIQGDYVWVESRGKLMHHENNTTVIIDTRNITQRLKTEKLLRQSEKLAVIGELSAGVVHEIKNPLTSIKGFLQLMEAGTIKTEDYISILNIEIERIEQIASDLLGFAKPSEELKPENLEEVLDEVIFLLNAQADKKNIMIEWNKPTKHVPVLGEKTQLKQVFINLIKNAIEASEFNTRIVVKMEEQDNNAIIRIVDQGHGIPEETLSKIGESFFTTKEKGTGLGLMVTHKIIENHKGTIEIESEVGKGSTFTVRLPIFLVNVSA</sequence>
<evidence type="ECO:0000256" key="6">
    <source>
        <dbReference type="ARBA" id="ARBA00022777"/>
    </source>
</evidence>
<dbReference type="GO" id="GO:0000155">
    <property type="term" value="F:phosphorelay sensor kinase activity"/>
    <property type="evidence" value="ECO:0007669"/>
    <property type="project" value="InterPro"/>
</dbReference>
<comment type="catalytic activity">
    <reaction evidence="1">
        <text>ATP + protein L-histidine = ADP + protein N-phospho-L-histidine.</text>
        <dbReference type="EC" id="2.7.13.3"/>
    </reaction>
</comment>